<feature type="signal peptide" evidence="6">
    <location>
        <begin position="1"/>
        <end position="24"/>
    </location>
</feature>
<dbReference type="InterPro" id="IPR003191">
    <property type="entry name" value="Guanylate-bd/ATL_C"/>
</dbReference>
<keyword evidence="9" id="KW-1185">Reference proteome</keyword>
<dbReference type="CDD" id="cd01851">
    <property type="entry name" value="GBP"/>
    <property type="match status" value="1"/>
</dbReference>
<keyword evidence="1" id="KW-0547">Nucleotide-binding</keyword>
<proteinExistence type="inferred from homology"/>
<reference evidence="8 9" key="1">
    <citation type="submission" date="2024-06" db="EMBL/GenBank/DDBJ databases">
        <authorList>
            <person name="Kraege A."/>
            <person name="Thomma B."/>
        </authorList>
    </citation>
    <scope>NUCLEOTIDE SEQUENCE [LARGE SCALE GENOMIC DNA]</scope>
</reference>
<dbReference type="Pfam" id="PF02841">
    <property type="entry name" value="GBP_C"/>
    <property type="match status" value="1"/>
</dbReference>
<dbReference type="Pfam" id="PF02263">
    <property type="entry name" value="GBP"/>
    <property type="match status" value="1"/>
</dbReference>
<evidence type="ECO:0000313" key="9">
    <source>
        <dbReference type="Proteomes" id="UP001497392"/>
    </source>
</evidence>
<dbReference type="SUPFAM" id="SSF48340">
    <property type="entry name" value="Interferon-induced guanylate-binding protein 1 (GBP1), C-terminal domain"/>
    <property type="match status" value="1"/>
</dbReference>
<evidence type="ECO:0000256" key="3">
    <source>
        <dbReference type="ARBA" id="ARBA00023134"/>
    </source>
</evidence>
<keyword evidence="6" id="KW-0732">Signal</keyword>
<dbReference type="InterPro" id="IPR036543">
    <property type="entry name" value="Guanylate-bd_C_sf"/>
</dbReference>
<organism evidence="8 9">
    <name type="scientific">Coccomyxa viridis</name>
    <dbReference type="NCBI Taxonomy" id="1274662"/>
    <lineage>
        <taxon>Eukaryota</taxon>
        <taxon>Viridiplantae</taxon>
        <taxon>Chlorophyta</taxon>
        <taxon>core chlorophytes</taxon>
        <taxon>Trebouxiophyceae</taxon>
        <taxon>Trebouxiophyceae incertae sedis</taxon>
        <taxon>Coccomyxaceae</taxon>
        <taxon>Coccomyxa</taxon>
    </lineage>
</organism>
<dbReference type="EMBL" id="CAXHTA020000002">
    <property type="protein sequence ID" value="CAL5219282.1"/>
    <property type="molecule type" value="Genomic_DNA"/>
</dbReference>
<evidence type="ECO:0000313" key="8">
    <source>
        <dbReference type="EMBL" id="CAL5219282.1"/>
    </source>
</evidence>
<evidence type="ECO:0000259" key="7">
    <source>
        <dbReference type="PROSITE" id="PS51715"/>
    </source>
</evidence>
<evidence type="ECO:0000256" key="2">
    <source>
        <dbReference type="ARBA" id="ARBA00022801"/>
    </source>
</evidence>
<dbReference type="SUPFAM" id="SSF52540">
    <property type="entry name" value="P-loop containing nucleoside triphosphate hydrolases"/>
    <property type="match status" value="1"/>
</dbReference>
<dbReference type="PANTHER" id="PTHR10751">
    <property type="entry name" value="GUANYLATE BINDING PROTEIN"/>
    <property type="match status" value="1"/>
</dbReference>
<sequence length="626" mass="70308">MLKVHFVKLGAFLLLLLARQESEARPLDDTEEALRSDSRKRAYAIVQPIADKTSLHLESEGLAVLRDIQTPVAPVVVIGPYRSGKSFLLNQLLGVGCDEGFGVGHTRNTQTKGVWLWGQPDVVPAGSDGVTTAIIYVDTEGFESTGKSDAYDDRIFALSAIISSLLVYNLPETVRESDVEKLSFAVQLAEGFYAASQGGAQQVRAPVEAPNMLWLIQRDFLEGKTVQQMVSEALSEVPNPTRNVDIAQVNRIRESLGRVVRNSTAAGLRQPHLERTRLCELSDAELDPVYVRQRDALRDTVRQLAHPKSVNGQVMTGPVLAELIETMVGALNARDIPTAGSILEHFNRELVQKVKEEYIEALEALTLPVEEDRLEATHERALSAALATFDENSFGVTGSPDLNILRDTLKLGCSREHEARRTSNMLKSTQACEAAEVECESVLEREQSGTLPSTGRFQARFERCRARFEDVCIGPARAGQEERLGRAEKRERSRFVRDYNDRLFNGLVIASLAVILLFRFVIRISLLETLGWVAFAFLQVYPKMFLRGGTMYDTTWWAWLVTVWEVVVYNSVLDLQQCWQVVLPVAVLAFAGLKWYHRSRRRRRQREEKQIVRQGSRSQDIRDLNV</sequence>
<protein>
    <submittedName>
        <fullName evidence="8">G1085 protein</fullName>
    </submittedName>
</protein>
<keyword evidence="2" id="KW-0378">Hydrolase</keyword>
<feature type="transmembrane region" description="Helical" evidence="5">
    <location>
        <begin position="529"/>
        <end position="546"/>
    </location>
</feature>
<dbReference type="InterPro" id="IPR015894">
    <property type="entry name" value="Guanylate-bd_N"/>
</dbReference>
<name>A0ABP1FP20_9CHLO</name>
<dbReference type="InterPro" id="IPR030386">
    <property type="entry name" value="G_GB1_RHD3_dom"/>
</dbReference>
<feature type="chain" id="PRO_5046847999" evidence="6">
    <location>
        <begin position="25"/>
        <end position="626"/>
    </location>
</feature>
<comment type="similarity">
    <text evidence="4">Belongs to the TRAFAC class dynamin-like GTPase superfamily. GB1/RHD3 GTPase family.</text>
</comment>
<dbReference type="PROSITE" id="PS51715">
    <property type="entry name" value="G_GB1_RHD3"/>
    <property type="match status" value="1"/>
</dbReference>
<dbReference type="InterPro" id="IPR027417">
    <property type="entry name" value="P-loop_NTPase"/>
</dbReference>
<evidence type="ECO:0000256" key="5">
    <source>
        <dbReference type="SAM" id="Phobius"/>
    </source>
</evidence>
<dbReference type="Proteomes" id="UP001497392">
    <property type="component" value="Unassembled WGS sequence"/>
</dbReference>
<evidence type="ECO:0000256" key="4">
    <source>
        <dbReference type="PROSITE-ProRule" id="PRU01052"/>
    </source>
</evidence>
<keyword evidence="3" id="KW-0342">GTP-binding</keyword>
<feature type="transmembrane region" description="Helical" evidence="5">
    <location>
        <begin position="579"/>
        <end position="596"/>
    </location>
</feature>
<dbReference type="Gene3D" id="1.20.1000.10">
    <property type="entry name" value="Guanylate-binding protein, C-terminal domain"/>
    <property type="match status" value="1"/>
</dbReference>
<keyword evidence="5" id="KW-0812">Transmembrane</keyword>
<evidence type="ECO:0000256" key="1">
    <source>
        <dbReference type="ARBA" id="ARBA00022741"/>
    </source>
</evidence>
<evidence type="ECO:0000256" key="6">
    <source>
        <dbReference type="SAM" id="SignalP"/>
    </source>
</evidence>
<dbReference type="Gene3D" id="3.40.50.300">
    <property type="entry name" value="P-loop containing nucleotide triphosphate hydrolases"/>
    <property type="match status" value="1"/>
</dbReference>
<comment type="caution">
    <text evidence="8">The sequence shown here is derived from an EMBL/GenBank/DDBJ whole genome shotgun (WGS) entry which is preliminary data.</text>
</comment>
<keyword evidence="5" id="KW-0472">Membrane</keyword>
<gene>
    <name evidence="8" type="primary">g1085</name>
    <name evidence="8" type="ORF">VP750_LOCUS941</name>
</gene>
<keyword evidence="5" id="KW-1133">Transmembrane helix</keyword>
<feature type="transmembrane region" description="Helical" evidence="5">
    <location>
        <begin position="503"/>
        <end position="522"/>
    </location>
</feature>
<feature type="domain" description="GB1/RHD3-type G" evidence="7">
    <location>
        <begin position="69"/>
        <end position="170"/>
    </location>
</feature>
<accession>A0ABP1FP20</accession>